<evidence type="ECO:0000256" key="1">
    <source>
        <dbReference type="ARBA" id="ARBA00022553"/>
    </source>
</evidence>
<dbReference type="PANTHER" id="PTHR43214">
    <property type="entry name" value="TWO-COMPONENT RESPONSE REGULATOR"/>
    <property type="match status" value="1"/>
</dbReference>
<protein>
    <submittedName>
        <fullName evidence="5">Two-component transcriptional response regulator, LuxR family</fullName>
    </submittedName>
</protein>
<dbReference type="CDD" id="cd17535">
    <property type="entry name" value="REC_NarL-like"/>
    <property type="match status" value="1"/>
</dbReference>
<dbReference type="GO" id="GO:0006355">
    <property type="term" value="P:regulation of DNA-templated transcription"/>
    <property type="evidence" value="ECO:0007669"/>
    <property type="project" value="InterPro"/>
</dbReference>
<evidence type="ECO:0000256" key="2">
    <source>
        <dbReference type="ARBA" id="ARBA00023125"/>
    </source>
</evidence>
<keyword evidence="2" id="KW-0238">DNA-binding</keyword>
<organism evidence="5">
    <name type="scientific">hydrothermal vent metagenome</name>
    <dbReference type="NCBI Taxonomy" id="652676"/>
    <lineage>
        <taxon>unclassified sequences</taxon>
        <taxon>metagenomes</taxon>
        <taxon>ecological metagenomes</taxon>
    </lineage>
</organism>
<dbReference type="Pfam" id="PF00072">
    <property type="entry name" value="Response_reg"/>
    <property type="match status" value="1"/>
</dbReference>
<dbReference type="InterPro" id="IPR011006">
    <property type="entry name" value="CheY-like_superfamily"/>
</dbReference>
<dbReference type="PRINTS" id="PR00038">
    <property type="entry name" value="HTHLUXR"/>
</dbReference>
<dbReference type="PROSITE" id="PS50110">
    <property type="entry name" value="RESPONSE_REGULATORY"/>
    <property type="match status" value="1"/>
</dbReference>
<gene>
    <name evidence="5" type="ORF">MNBD_ALPHA12-2203</name>
</gene>
<dbReference type="SUPFAM" id="SSF52172">
    <property type="entry name" value="CheY-like"/>
    <property type="match status" value="1"/>
</dbReference>
<feature type="domain" description="Response regulatory" evidence="4">
    <location>
        <begin position="6"/>
        <end position="121"/>
    </location>
</feature>
<dbReference type="EMBL" id="UOEO01000065">
    <property type="protein sequence ID" value="VAW17163.1"/>
    <property type="molecule type" value="Genomic_DNA"/>
</dbReference>
<dbReference type="SMART" id="SM00448">
    <property type="entry name" value="REC"/>
    <property type="match status" value="1"/>
</dbReference>
<dbReference type="SUPFAM" id="SSF46894">
    <property type="entry name" value="C-terminal effector domain of the bipartite response regulators"/>
    <property type="match status" value="1"/>
</dbReference>
<dbReference type="GO" id="GO:0003677">
    <property type="term" value="F:DNA binding"/>
    <property type="evidence" value="ECO:0007669"/>
    <property type="project" value="UniProtKB-KW"/>
</dbReference>
<evidence type="ECO:0000259" key="3">
    <source>
        <dbReference type="PROSITE" id="PS50043"/>
    </source>
</evidence>
<dbReference type="InterPro" id="IPR039420">
    <property type="entry name" value="WalR-like"/>
</dbReference>
<dbReference type="InterPro" id="IPR058245">
    <property type="entry name" value="NreC/VraR/RcsB-like_REC"/>
</dbReference>
<feature type="domain" description="HTH luxR-type" evidence="3">
    <location>
        <begin position="147"/>
        <end position="212"/>
    </location>
</feature>
<dbReference type="SMART" id="SM00421">
    <property type="entry name" value="HTH_LUXR"/>
    <property type="match status" value="1"/>
</dbReference>
<sequence>MTKKIRMIVVDDHPLYRDGVVRTLHDSGLIDVVGAGADCASAVKLGVDLCPDVALVDISMPGGGLEALSQLVAKQPDTKVIMLTVSESDNDVLSALNSGASGYVLKGVSGSQLIEIVTSVAAGGSYVSPQLAARVLVAMQEGGSDPKRSVVEDLTRREEQILRLVSKGKSNKEVAIELDLQEKTIKHHMTSILQKLKVRNRVEAAVLAKDIWT</sequence>
<dbReference type="InterPro" id="IPR001789">
    <property type="entry name" value="Sig_transdc_resp-reg_receiver"/>
</dbReference>
<evidence type="ECO:0000259" key="4">
    <source>
        <dbReference type="PROSITE" id="PS50110"/>
    </source>
</evidence>
<dbReference type="InterPro" id="IPR016032">
    <property type="entry name" value="Sig_transdc_resp-reg_C-effctor"/>
</dbReference>
<proteinExistence type="predicted"/>
<dbReference type="PROSITE" id="PS00622">
    <property type="entry name" value="HTH_LUXR_1"/>
    <property type="match status" value="1"/>
</dbReference>
<dbReference type="InterPro" id="IPR000792">
    <property type="entry name" value="Tscrpt_reg_LuxR_C"/>
</dbReference>
<dbReference type="CDD" id="cd06170">
    <property type="entry name" value="LuxR_C_like"/>
    <property type="match status" value="1"/>
</dbReference>
<dbReference type="PROSITE" id="PS50043">
    <property type="entry name" value="HTH_LUXR_2"/>
    <property type="match status" value="1"/>
</dbReference>
<dbReference type="GO" id="GO:0000160">
    <property type="term" value="P:phosphorelay signal transduction system"/>
    <property type="evidence" value="ECO:0007669"/>
    <property type="project" value="InterPro"/>
</dbReference>
<name>A0A3B0TLT1_9ZZZZ</name>
<reference evidence="5" key="1">
    <citation type="submission" date="2018-06" db="EMBL/GenBank/DDBJ databases">
        <authorList>
            <person name="Zhirakovskaya E."/>
        </authorList>
    </citation>
    <scope>NUCLEOTIDE SEQUENCE</scope>
</reference>
<dbReference type="PANTHER" id="PTHR43214:SF43">
    <property type="entry name" value="TWO-COMPONENT RESPONSE REGULATOR"/>
    <property type="match status" value="1"/>
</dbReference>
<dbReference type="AlphaFoldDB" id="A0A3B0TLT1"/>
<dbReference type="Pfam" id="PF00196">
    <property type="entry name" value="GerE"/>
    <property type="match status" value="1"/>
</dbReference>
<dbReference type="Gene3D" id="3.40.50.2300">
    <property type="match status" value="1"/>
</dbReference>
<accession>A0A3B0TLT1</accession>
<evidence type="ECO:0000313" key="5">
    <source>
        <dbReference type="EMBL" id="VAW17163.1"/>
    </source>
</evidence>
<keyword evidence="1" id="KW-0597">Phosphoprotein</keyword>